<evidence type="ECO:0000256" key="1">
    <source>
        <dbReference type="PIRSR" id="PIRSR600246-1"/>
    </source>
</evidence>
<dbReference type="CDD" id="cd04513">
    <property type="entry name" value="Glycosylasparaginase"/>
    <property type="match status" value="1"/>
</dbReference>
<gene>
    <name evidence="4" type="ORF">FC18_GL001982</name>
</gene>
<dbReference type="PANTHER" id="PTHR10188:SF6">
    <property type="entry name" value="N(4)-(BETA-N-ACETYLGLUCOSAMINYL)-L-ASPARAGINASE"/>
    <property type="match status" value="1"/>
</dbReference>
<evidence type="ECO:0000256" key="2">
    <source>
        <dbReference type="PIRSR" id="PIRSR600246-2"/>
    </source>
</evidence>
<dbReference type="PATRIC" id="fig|1291052.5.peg.2043"/>
<reference evidence="4 5" key="1">
    <citation type="journal article" date="2015" name="Genome Announc.">
        <title>Expanding the biotechnology potential of lactobacilli through comparative genomics of 213 strains and associated genera.</title>
        <authorList>
            <person name="Sun Z."/>
            <person name="Harris H.M."/>
            <person name="McCann A."/>
            <person name="Guo C."/>
            <person name="Argimon S."/>
            <person name="Zhang W."/>
            <person name="Yang X."/>
            <person name="Jeffery I.B."/>
            <person name="Cooney J.C."/>
            <person name="Kagawa T.F."/>
            <person name="Liu W."/>
            <person name="Song Y."/>
            <person name="Salvetti E."/>
            <person name="Wrobel A."/>
            <person name="Rasinkangas P."/>
            <person name="Parkhill J."/>
            <person name="Rea M.C."/>
            <person name="O'Sullivan O."/>
            <person name="Ritari J."/>
            <person name="Douillard F.P."/>
            <person name="Paul Ross R."/>
            <person name="Yang R."/>
            <person name="Briner A.E."/>
            <person name="Felis G.E."/>
            <person name="de Vos W.M."/>
            <person name="Barrangou R."/>
            <person name="Klaenhammer T.R."/>
            <person name="Caufield P.W."/>
            <person name="Cui Y."/>
            <person name="Zhang H."/>
            <person name="O'Toole P.W."/>
        </authorList>
    </citation>
    <scope>NUCLEOTIDE SEQUENCE [LARGE SCALE GENOMIC DNA]</scope>
    <source>
        <strain evidence="4 5">DSM 20505</strain>
    </source>
</reference>
<dbReference type="PANTHER" id="PTHR10188">
    <property type="entry name" value="L-ASPARAGINASE"/>
    <property type="match status" value="1"/>
</dbReference>
<comment type="caution">
    <text evidence="4">The sequence shown here is derived from an EMBL/GenBank/DDBJ whole genome shotgun (WGS) entry which is preliminary data.</text>
</comment>
<proteinExistence type="predicted"/>
<evidence type="ECO:0000256" key="3">
    <source>
        <dbReference type="PIRSR" id="PIRSR600246-3"/>
    </source>
</evidence>
<dbReference type="SUPFAM" id="SSF56235">
    <property type="entry name" value="N-terminal nucleophile aminohydrolases (Ntn hydrolases)"/>
    <property type="match status" value="1"/>
</dbReference>
<dbReference type="EMBL" id="AYYO01000003">
    <property type="protein sequence ID" value="KRM56505.1"/>
    <property type="molecule type" value="Genomic_DNA"/>
</dbReference>
<keyword evidence="5" id="KW-1185">Reference proteome</keyword>
<feature type="binding site" evidence="2">
    <location>
        <begin position="203"/>
        <end position="206"/>
    </location>
    <ligand>
        <name>substrate</name>
    </ligand>
</feature>
<dbReference type="GO" id="GO:0005737">
    <property type="term" value="C:cytoplasm"/>
    <property type="evidence" value="ECO:0007669"/>
    <property type="project" value="TreeGrafter"/>
</dbReference>
<feature type="binding site" evidence="2">
    <location>
        <begin position="180"/>
        <end position="183"/>
    </location>
    <ligand>
        <name>substrate</name>
    </ligand>
</feature>
<sequence>MTNAIIGTWRMAGEGVQLVAPALAAGGSAADAVERGIMAVENNPANISVGYGALPNRDGVLEMDSAFMNGANFQIGAIAGARDIANPIRVSRRLSEERVNNVLVGRGAESFADACGFERKDMVTAKARAQYLARKAEVAAGARLTPYDGHDTVGMIALDNAGQMVAGTSTSGLFMKHAGRVGDSPLAGNGFYVDREVGGAVATGLGEDMMKRPLCFEIVDLMARGMAVQAAMNQAVYGFIDRLQARNGNVGEFSYVALDKDGNFGVASNVEFQFAVAVNGKAHLYVVTPLAGHELQINQEY</sequence>
<dbReference type="OrthoDB" id="9780217at2"/>
<organism evidence="4 5">
    <name type="scientific">Lacticaseibacillus sharpeae JCM 1186 = DSM 20505</name>
    <dbReference type="NCBI Taxonomy" id="1291052"/>
    <lineage>
        <taxon>Bacteria</taxon>
        <taxon>Bacillati</taxon>
        <taxon>Bacillota</taxon>
        <taxon>Bacilli</taxon>
        <taxon>Lactobacillales</taxon>
        <taxon>Lactobacillaceae</taxon>
        <taxon>Lacticaseibacillus</taxon>
    </lineage>
</organism>
<dbReference type="Proteomes" id="UP000051679">
    <property type="component" value="Unassembled WGS sequence"/>
</dbReference>
<dbReference type="STRING" id="1291052.FC18_GL001982"/>
<evidence type="ECO:0000313" key="5">
    <source>
        <dbReference type="Proteomes" id="UP000051679"/>
    </source>
</evidence>
<feature type="site" description="Cleavage; by autolysis" evidence="3">
    <location>
        <begin position="151"/>
        <end position="152"/>
    </location>
</feature>
<name>A0A0R1ZXB9_9LACO</name>
<protein>
    <submittedName>
        <fullName evidence="4">Asparaginase</fullName>
    </submittedName>
</protein>
<dbReference type="AlphaFoldDB" id="A0A0R1ZXB9"/>
<evidence type="ECO:0000313" key="4">
    <source>
        <dbReference type="EMBL" id="KRM56505.1"/>
    </source>
</evidence>
<feature type="active site" description="Nucleophile" evidence="1">
    <location>
        <position position="152"/>
    </location>
</feature>
<accession>A0A0R1ZXB9</accession>
<dbReference type="RefSeq" id="WP_054676593.1">
    <property type="nucleotide sequence ID" value="NZ_AYYO01000003.1"/>
</dbReference>
<dbReference type="InterPro" id="IPR029055">
    <property type="entry name" value="Ntn_hydrolases_N"/>
</dbReference>
<dbReference type="InterPro" id="IPR000246">
    <property type="entry name" value="Peptidase_T2"/>
</dbReference>
<dbReference type="Pfam" id="PF01112">
    <property type="entry name" value="Asparaginase_2"/>
    <property type="match status" value="1"/>
</dbReference>
<dbReference type="GO" id="GO:0016811">
    <property type="term" value="F:hydrolase activity, acting on carbon-nitrogen (but not peptide) bonds, in linear amides"/>
    <property type="evidence" value="ECO:0007669"/>
    <property type="project" value="UniProtKB-ARBA"/>
</dbReference>
<dbReference type="Gene3D" id="3.60.20.30">
    <property type="entry name" value="(Glycosyl)asparaginase"/>
    <property type="match status" value="1"/>
</dbReference>